<reference evidence="8 9" key="1">
    <citation type="submission" date="2014-07" db="EMBL/GenBank/DDBJ databases">
        <authorList>
            <person name="Urmite Genomes Urmite Genomes"/>
        </authorList>
    </citation>
    <scope>NUCLEOTIDE SEQUENCE [LARGE SCALE GENOMIC DNA]</scope>
    <source>
        <strain evidence="8 9">13MG44_air</strain>
    </source>
</reference>
<dbReference type="SMART" id="SM00419">
    <property type="entry name" value="HTH_CRP"/>
    <property type="match status" value="1"/>
</dbReference>
<protein>
    <recommendedName>
        <fullName evidence="1">HTH-type transcriptional regulator ArcR</fullName>
    </recommendedName>
</protein>
<dbReference type="GO" id="GO:0003700">
    <property type="term" value="F:DNA-binding transcription factor activity"/>
    <property type="evidence" value="ECO:0007669"/>
    <property type="project" value="TreeGrafter"/>
</dbReference>
<evidence type="ECO:0000256" key="1">
    <source>
        <dbReference type="ARBA" id="ARBA00020091"/>
    </source>
</evidence>
<dbReference type="PROSITE" id="PS51063">
    <property type="entry name" value="HTH_CRP_2"/>
    <property type="match status" value="1"/>
</dbReference>
<dbReference type="SUPFAM" id="SSF51206">
    <property type="entry name" value="cAMP-binding domain-like"/>
    <property type="match status" value="1"/>
</dbReference>
<keyword evidence="9" id="KW-1185">Reference proteome</keyword>
<dbReference type="InterPro" id="IPR050397">
    <property type="entry name" value="Env_Response_Regulators"/>
</dbReference>
<keyword evidence="4" id="KW-0010">Activator</keyword>
<evidence type="ECO:0000256" key="4">
    <source>
        <dbReference type="ARBA" id="ARBA00023159"/>
    </source>
</evidence>
<evidence type="ECO:0000259" key="7">
    <source>
        <dbReference type="PROSITE" id="PS51063"/>
    </source>
</evidence>
<dbReference type="PANTHER" id="PTHR24567:SF74">
    <property type="entry name" value="HTH-TYPE TRANSCRIPTIONAL REGULATOR ARCR"/>
    <property type="match status" value="1"/>
</dbReference>
<gene>
    <name evidence="8" type="primary">fnr_1</name>
    <name evidence="8" type="ORF">BN1048_00697</name>
</gene>
<dbReference type="Pfam" id="PF13545">
    <property type="entry name" value="HTH_Crp_2"/>
    <property type="match status" value="1"/>
</dbReference>
<feature type="domain" description="HTH crp-type" evidence="7">
    <location>
        <begin position="139"/>
        <end position="212"/>
    </location>
</feature>
<dbReference type="Gene3D" id="1.10.10.10">
    <property type="entry name" value="Winged helix-like DNA-binding domain superfamily/Winged helix DNA-binding domain"/>
    <property type="match status" value="1"/>
</dbReference>
<dbReference type="HOGENOM" id="CLU_075053_3_2_9"/>
<evidence type="ECO:0000313" key="9">
    <source>
        <dbReference type="Proteomes" id="UP000044136"/>
    </source>
</evidence>
<dbReference type="Pfam" id="PF00027">
    <property type="entry name" value="cNMP_binding"/>
    <property type="match status" value="1"/>
</dbReference>
<dbReference type="InterPro" id="IPR014710">
    <property type="entry name" value="RmlC-like_jellyroll"/>
</dbReference>
<dbReference type="SMART" id="SM00100">
    <property type="entry name" value="cNMP"/>
    <property type="match status" value="1"/>
</dbReference>
<dbReference type="EMBL" id="CCSE01000001">
    <property type="protein sequence ID" value="CDZ99869.1"/>
    <property type="molecule type" value="Genomic_DNA"/>
</dbReference>
<dbReference type="Proteomes" id="UP000044136">
    <property type="component" value="Unassembled WGS sequence"/>
</dbReference>
<dbReference type="CDD" id="cd00092">
    <property type="entry name" value="HTH_CRP"/>
    <property type="match status" value="1"/>
</dbReference>
<dbReference type="RefSeq" id="WP_035808493.1">
    <property type="nucleotide sequence ID" value="NZ_CCSE01000001.1"/>
</dbReference>
<name>A0A078M0R6_9STAP</name>
<dbReference type="STRING" id="1461582.BN1048_00697"/>
<dbReference type="PROSITE" id="PS50042">
    <property type="entry name" value="CNMP_BINDING_3"/>
    <property type="match status" value="1"/>
</dbReference>
<dbReference type="eggNOG" id="COG0664">
    <property type="taxonomic scope" value="Bacteria"/>
</dbReference>
<dbReference type="Gene3D" id="2.60.120.10">
    <property type="entry name" value="Jelly Rolls"/>
    <property type="match status" value="1"/>
</dbReference>
<dbReference type="InterPro" id="IPR036388">
    <property type="entry name" value="WH-like_DNA-bd_sf"/>
</dbReference>
<dbReference type="AlphaFoldDB" id="A0A078M0R6"/>
<keyword evidence="5" id="KW-0804">Transcription</keyword>
<keyword evidence="2" id="KW-0805">Transcription regulation</keyword>
<organism evidence="8 9">
    <name type="scientific">Jeotgalicoccus saudimassiliensis</name>
    <dbReference type="NCBI Taxonomy" id="1461582"/>
    <lineage>
        <taxon>Bacteria</taxon>
        <taxon>Bacillati</taxon>
        <taxon>Bacillota</taxon>
        <taxon>Bacilli</taxon>
        <taxon>Bacillales</taxon>
        <taxon>Staphylococcaceae</taxon>
        <taxon>Jeotgalicoccus</taxon>
    </lineage>
</organism>
<evidence type="ECO:0000256" key="3">
    <source>
        <dbReference type="ARBA" id="ARBA00023125"/>
    </source>
</evidence>
<dbReference type="SUPFAM" id="SSF46785">
    <property type="entry name" value="Winged helix' DNA-binding domain"/>
    <property type="match status" value="1"/>
</dbReference>
<dbReference type="InterPro" id="IPR018490">
    <property type="entry name" value="cNMP-bd_dom_sf"/>
</dbReference>
<dbReference type="InterPro" id="IPR036390">
    <property type="entry name" value="WH_DNA-bd_sf"/>
</dbReference>
<sequence>MNNKTIFYPETLISLIEQSGNSISFKKGEFIYHPGDPTAYIYTVQQGQVFISRMQEEGAELATNLLKEKGIFGAVTLFCGPKAHTASAKAKTDVTVCRLPQKEFEALVLDNETVKTEWMRWMEIDRQRAITKIRDNVMYGKLGALCSNLIRLSNSFGEEVPEGIRITTKITNQELGVICGTSREVVNRLLGDLKREGIISVEQKIITIHNMEKLRHLINCENCHIDVCQVF</sequence>
<dbReference type="PRINTS" id="PR00034">
    <property type="entry name" value="HTHCRP"/>
</dbReference>
<dbReference type="GO" id="GO:0005829">
    <property type="term" value="C:cytosol"/>
    <property type="evidence" value="ECO:0007669"/>
    <property type="project" value="TreeGrafter"/>
</dbReference>
<evidence type="ECO:0000256" key="5">
    <source>
        <dbReference type="ARBA" id="ARBA00023163"/>
    </source>
</evidence>
<dbReference type="PANTHER" id="PTHR24567">
    <property type="entry name" value="CRP FAMILY TRANSCRIPTIONAL REGULATORY PROTEIN"/>
    <property type="match status" value="1"/>
</dbReference>
<evidence type="ECO:0000256" key="2">
    <source>
        <dbReference type="ARBA" id="ARBA00023015"/>
    </source>
</evidence>
<dbReference type="InterPro" id="IPR012318">
    <property type="entry name" value="HTH_CRP"/>
</dbReference>
<accession>A0A078M0R6</accession>
<dbReference type="InterPro" id="IPR000595">
    <property type="entry name" value="cNMP-bd_dom"/>
</dbReference>
<dbReference type="GO" id="GO:0003677">
    <property type="term" value="F:DNA binding"/>
    <property type="evidence" value="ECO:0007669"/>
    <property type="project" value="UniProtKB-KW"/>
</dbReference>
<keyword evidence="3" id="KW-0238">DNA-binding</keyword>
<proteinExistence type="predicted"/>
<feature type="domain" description="Cyclic nucleotide-binding" evidence="6">
    <location>
        <begin position="25"/>
        <end position="115"/>
    </location>
</feature>
<evidence type="ECO:0000259" key="6">
    <source>
        <dbReference type="PROSITE" id="PS50042"/>
    </source>
</evidence>
<dbReference type="CDD" id="cd00038">
    <property type="entry name" value="CAP_ED"/>
    <property type="match status" value="1"/>
</dbReference>
<evidence type="ECO:0000313" key="8">
    <source>
        <dbReference type="EMBL" id="CDZ99869.1"/>
    </source>
</evidence>